<comment type="function">
    <text evidence="7">Part of the MsrPQ system that repairs oxidized periplasmic proteins containing methionine sulfoxide residues (Met-O), using respiratory chain electrons. Thus protects these proteins from oxidative-stress damage caused by reactive species of oxygen and chlorine generated by the host defense mechanisms. MsrPQ is essential for the maintenance of envelope integrity under bleach stress, rescuing a wide series of structurally unrelated periplasmic proteins from methionine oxidation. MsrQ provides electrons for reduction to the reductase catalytic subunit MsrP, using the quinone pool of the respiratory chain.</text>
</comment>
<evidence type="ECO:0000313" key="10">
    <source>
        <dbReference type="Proteomes" id="UP000290682"/>
    </source>
</evidence>
<keyword evidence="5 7" id="KW-0408">Iron</keyword>
<keyword evidence="4 7" id="KW-1133">Transmembrane helix</keyword>
<comment type="caution">
    <text evidence="9">The sequence shown here is derived from an EMBL/GenBank/DDBJ whole genome shotgun (WGS) entry which is preliminary data.</text>
</comment>
<dbReference type="PANTHER" id="PTHR36964:SF1">
    <property type="entry name" value="PROTEIN-METHIONINE-SULFOXIDE REDUCTASE HEME-BINDING SUBUNIT MSRQ"/>
    <property type="match status" value="1"/>
</dbReference>
<protein>
    <recommendedName>
        <fullName evidence="7">Protein-methionine-sulfoxide reductase heme-binding subunit MsrQ</fullName>
    </recommendedName>
    <alternativeName>
        <fullName evidence="7">Flavocytochrome MsrQ</fullName>
    </alternativeName>
</protein>
<evidence type="ECO:0000256" key="3">
    <source>
        <dbReference type="ARBA" id="ARBA00022692"/>
    </source>
</evidence>
<keyword evidence="7" id="KW-0288">FMN</keyword>
<dbReference type="PANTHER" id="PTHR36964">
    <property type="entry name" value="PROTEIN-METHIONINE-SULFOXIDE REDUCTASE HEME-BINDING SUBUNIT MSRQ"/>
    <property type="match status" value="1"/>
</dbReference>
<dbReference type="Pfam" id="PF01794">
    <property type="entry name" value="Ferric_reduct"/>
    <property type="match status" value="1"/>
</dbReference>
<name>A0ABY0FEM2_9NEIS</name>
<keyword evidence="7" id="KW-0285">Flavoprotein</keyword>
<feature type="transmembrane region" description="Helical" evidence="7">
    <location>
        <begin position="90"/>
        <end position="108"/>
    </location>
</feature>
<evidence type="ECO:0000259" key="8">
    <source>
        <dbReference type="Pfam" id="PF01794"/>
    </source>
</evidence>
<comment type="caution">
    <text evidence="7">Lacks conserved residue(s) required for the propagation of feature annotation.</text>
</comment>
<feature type="transmembrane region" description="Helical" evidence="7">
    <location>
        <begin position="182"/>
        <end position="201"/>
    </location>
</feature>
<evidence type="ECO:0000256" key="1">
    <source>
        <dbReference type="ARBA" id="ARBA00004141"/>
    </source>
</evidence>
<keyword evidence="7" id="KW-0349">Heme</keyword>
<gene>
    <name evidence="7" type="primary">msrQ</name>
    <name evidence="9" type="ORF">EBB06_08900</name>
</gene>
<feature type="domain" description="Ferric oxidoreductase" evidence="8">
    <location>
        <begin position="57"/>
        <end position="170"/>
    </location>
</feature>
<evidence type="ECO:0000256" key="4">
    <source>
        <dbReference type="ARBA" id="ARBA00022989"/>
    </source>
</evidence>
<comment type="similarity">
    <text evidence="7">Belongs to the MsrQ family.</text>
</comment>
<dbReference type="InterPro" id="IPR013130">
    <property type="entry name" value="Fe3_Rdtase_TM_dom"/>
</dbReference>
<dbReference type="HAMAP" id="MF_01207">
    <property type="entry name" value="MsrQ"/>
    <property type="match status" value="1"/>
</dbReference>
<organism evidence="9 10">
    <name type="scientific">Crenobacter cavernae</name>
    <dbReference type="NCBI Taxonomy" id="2290923"/>
    <lineage>
        <taxon>Bacteria</taxon>
        <taxon>Pseudomonadati</taxon>
        <taxon>Pseudomonadota</taxon>
        <taxon>Betaproteobacteria</taxon>
        <taxon>Neisseriales</taxon>
        <taxon>Neisseriaceae</taxon>
        <taxon>Crenobacter</taxon>
    </lineage>
</organism>
<proteinExistence type="inferred from homology"/>
<comment type="subcellular location">
    <subcellularLocation>
        <location evidence="7">Cell membrane</location>
        <topology evidence="7">Multi-pass membrane protein</topology>
    </subcellularLocation>
    <subcellularLocation>
        <location evidence="1">Membrane</location>
        <topology evidence="1">Multi-pass membrane protein</topology>
    </subcellularLocation>
</comment>
<reference evidence="9 10" key="1">
    <citation type="submission" date="2018-10" db="EMBL/GenBank/DDBJ databases">
        <title>Draft genome of Fastidiocella sp. strain 375T, a bacterium isolated from a karstic cave dripping water.</title>
        <authorList>
            <person name="Coelho C."/>
            <person name="Verissimo A."/>
            <person name="Tiago I."/>
        </authorList>
    </citation>
    <scope>NUCLEOTIDE SEQUENCE [LARGE SCALE GENOMIC DNA]</scope>
    <source>
        <strain evidence="9 10">CAVE-375</strain>
    </source>
</reference>
<dbReference type="RefSeq" id="WP_129212849.1">
    <property type="nucleotide sequence ID" value="NZ_REGR01000007.1"/>
</dbReference>
<comment type="cofactor">
    <cofactor evidence="7">
        <name>FMN</name>
        <dbReference type="ChEBI" id="CHEBI:58210"/>
    </cofactor>
    <text evidence="7">Binds 1 FMN per subunit.</text>
</comment>
<keyword evidence="6 7" id="KW-0472">Membrane</keyword>
<feature type="transmembrane region" description="Helical" evidence="7">
    <location>
        <begin position="59"/>
        <end position="78"/>
    </location>
</feature>
<evidence type="ECO:0000313" key="9">
    <source>
        <dbReference type="EMBL" id="RXZ43716.1"/>
    </source>
</evidence>
<keyword evidence="7" id="KW-0249">Electron transport</keyword>
<keyword evidence="3 7" id="KW-0812">Transmembrane</keyword>
<feature type="transmembrane region" description="Helical" evidence="7">
    <location>
        <begin position="128"/>
        <end position="149"/>
    </location>
</feature>
<dbReference type="InterPro" id="IPR022837">
    <property type="entry name" value="MsrQ-like"/>
</dbReference>
<evidence type="ECO:0000256" key="7">
    <source>
        <dbReference type="HAMAP-Rule" id="MF_01207"/>
    </source>
</evidence>
<keyword evidence="7" id="KW-0479">Metal-binding</keyword>
<dbReference type="EMBL" id="REGR01000007">
    <property type="protein sequence ID" value="RXZ43716.1"/>
    <property type="molecule type" value="Genomic_DNA"/>
</dbReference>
<keyword evidence="2 7" id="KW-0813">Transport</keyword>
<dbReference type="Proteomes" id="UP000290682">
    <property type="component" value="Unassembled WGS sequence"/>
</dbReference>
<comment type="cofactor">
    <cofactor evidence="7">
        <name>heme b</name>
        <dbReference type="ChEBI" id="CHEBI:60344"/>
    </cofactor>
    <text evidence="7">Binds 1 heme b (iron(II)-protoporphyrin IX) group per subunit.</text>
</comment>
<keyword evidence="7" id="KW-1003">Cell membrane</keyword>
<evidence type="ECO:0000256" key="6">
    <source>
        <dbReference type="ARBA" id="ARBA00023136"/>
    </source>
</evidence>
<evidence type="ECO:0000256" key="5">
    <source>
        <dbReference type="ARBA" id="ARBA00023004"/>
    </source>
</evidence>
<accession>A0ABY0FEM2</accession>
<sequence>MEATISAARGSANVREKRVRRFKALLFAVCLLPIVREAWLVVSGAEVNPIEFVIRSTGLWALVWLWAALFISPLKKLTGWGSLLRFRRELGLFSFFYACLHLVCYLWLDKFFDWADVFKDVIGRPFITIGTVAVVLMLPLAVTSTDGWVRRLKRNWSRLHWLVYPAAVLSVWHYFLEVKRDTTQPWIYAVVLGLLLGWRVYERGIRPWLARRMSPVR</sequence>
<evidence type="ECO:0000256" key="2">
    <source>
        <dbReference type="ARBA" id="ARBA00022448"/>
    </source>
</evidence>
<keyword evidence="10" id="KW-1185">Reference proteome</keyword>
<feature type="transmembrane region" description="Helical" evidence="7">
    <location>
        <begin position="161"/>
        <end position="176"/>
    </location>
</feature>
<comment type="subunit">
    <text evidence="7">Heterodimer of a catalytic subunit (MsrP) and a heme-binding subunit (MsrQ).</text>
</comment>